<dbReference type="PIRSF" id="PIRSF000804">
    <property type="entry name" value="DNA_pol_III_b"/>
    <property type="match status" value="1"/>
</dbReference>
<dbReference type="EMBL" id="FOCG01000002">
    <property type="protein sequence ID" value="SEM94947.1"/>
    <property type="molecule type" value="Genomic_DNA"/>
</dbReference>
<reference evidence="14 15" key="1">
    <citation type="submission" date="2016-10" db="EMBL/GenBank/DDBJ databases">
        <authorList>
            <person name="de Groot N.N."/>
        </authorList>
    </citation>
    <scope>NUCLEOTIDE SEQUENCE [LARGE SCALE GENOMIC DNA]</scope>
    <source>
        <strain evidence="14 15">CGMCC 1.5070</strain>
    </source>
</reference>
<dbReference type="AlphaFoldDB" id="A0A1H8CLI7"/>
<keyword evidence="15" id="KW-1185">Reference proteome</keyword>
<evidence type="ECO:0000313" key="15">
    <source>
        <dbReference type="Proteomes" id="UP000199158"/>
    </source>
</evidence>
<keyword evidence="9" id="KW-0238">DNA-binding</keyword>
<dbReference type="GO" id="GO:0009360">
    <property type="term" value="C:DNA polymerase III complex"/>
    <property type="evidence" value="ECO:0007669"/>
    <property type="project" value="InterPro"/>
</dbReference>
<dbReference type="SUPFAM" id="SSF55979">
    <property type="entry name" value="DNA clamp"/>
    <property type="match status" value="3"/>
</dbReference>
<dbReference type="Proteomes" id="UP000199158">
    <property type="component" value="Unassembled WGS sequence"/>
</dbReference>
<evidence type="ECO:0000256" key="7">
    <source>
        <dbReference type="ARBA" id="ARBA00022705"/>
    </source>
</evidence>
<evidence type="ECO:0000256" key="4">
    <source>
        <dbReference type="ARBA" id="ARBA00022490"/>
    </source>
</evidence>
<dbReference type="NCBIfam" id="TIGR00663">
    <property type="entry name" value="dnan"/>
    <property type="match status" value="1"/>
</dbReference>
<dbReference type="OrthoDB" id="8421503at2"/>
<evidence type="ECO:0000256" key="5">
    <source>
        <dbReference type="ARBA" id="ARBA00022679"/>
    </source>
</evidence>
<keyword evidence="4 10" id="KW-0963">Cytoplasm</keyword>
<accession>A0A1H8CLI7</accession>
<dbReference type="Pfam" id="PF02767">
    <property type="entry name" value="DNA_pol3_beta_2"/>
    <property type="match status" value="1"/>
</dbReference>
<dbReference type="CDD" id="cd00140">
    <property type="entry name" value="beta_clamp"/>
    <property type="match status" value="1"/>
</dbReference>
<evidence type="ECO:0000259" key="12">
    <source>
        <dbReference type="Pfam" id="PF02767"/>
    </source>
</evidence>
<evidence type="ECO:0000256" key="8">
    <source>
        <dbReference type="ARBA" id="ARBA00022932"/>
    </source>
</evidence>
<evidence type="ECO:0000256" key="9">
    <source>
        <dbReference type="ARBA" id="ARBA00023125"/>
    </source>
</evidence>
<evidence type="ECO:0000259" key="13">
    <source>
        <dbReference type="Pfam" id="PF02768"/>
    </source>
</evidence>
<name>A0A1H8CLI7_9FIRM</name>
<comment type="subcellular location">
    <subcellularLocation>
        <location evidence="1 10">Cytoplasm</location>
    </subcellularLocation>
</comment>
<dbReference type="InterPro" id="IPR022634">
    <property type="entry name" value="DNA_polIII_beta_N"/>
</dbReference>
<evidence type="ECO:0000313" key="14">
    <source>
        <dbReference type="EMBL" id="SEM94947.1"/>
    </source>
</evidence>
<evidence type="ECO:0000256" key="1">
    <source>
        <dbReference type="ARBA" id="ARBA00004496"/>
    </source>
</evidence>
<dbReference type="GO" id="GO:0008408">
    <property type="term" value="F:3'-5' exonuclease activity"/>
    <property type="evidence" value="ECO:0007669"/>
    <property type="project" value="InterPro"/>
</dbReference>
<dbReference type="PANTHER" id="PTHR30478:SF0">
    <property type="entry name" value="BETA SLIDING CLAMP"/>
    <property type="match status" value="1"/>
</dbReference>
<comment type="similarity">
    <text evidence="2 10">Belongs to the beta sliding clamp family.</text>
</comment>
<dbReference type="SMART" id="SM00480">
    <property type="entry name" value="POL3Bc"/>
    <property type="match status" value="1"/>
</dbReference>
<dbReference type="Gene3D" id="3.10.150.10">
    <property type="entry name" value="DNA Polymerase III, subunit A, domain 2"/>
    <property type="match status" value="1"/>
</dbReference>
<evidence type="ECO:0000256" key="2">
    <source>
        <dbReference type="ARBA" id="ARBA00010752"/>
    </source>
</evidence>
<gene>
    <name evidence="14" type="ORF">SAMN05216180_2158</name>
</gene>
<evidence type="ECO:0000256" key="10">
    <source>
        <dbReference type="PIRNR" id="PIRNR000804"/>
    </source>
</evidence>
<keyword evidence="5 10" id="KW-0808">Transferase</keyword>
<dbReference type="Pfam" id="PF00712">
    <property type="entry name" value="DNA_pol3_beta"/>
    <property type="match status" value="1"/>
</dbReference>
<dbReference type="Pfam" id="PF02768">
    <property type="entry name" value="DNA_pol3_beta_3"/>
    <property type="match status" value="1"/>
</dbReference>
<dbReference type="InterPro" id="IPR001001">
    <property type="entry name" value="DNA_polIII_beta"/>
</dbReference>
<sequence>MKIICDRNQLFEVISNVSRAVSPKSTLAALEGILLKAHAGRLYLSGYDLDMGMSASIGAKVMEEGEIVLTAKLFVDMIRRMASESISIEADEKLLTVIKGGFTEFTILGIPAEEFPEMPSVTDTAELKIPQNMLKSMIDQTLFAIATNDSKPVHTGSLFEISDNVLTVVSVDGFRLAMRKEHLRDCEDISFVVPGKTLSEISKLLADDSDDMVDVYLSNKHIIFNVAGYSVVSRLLEGEFLDYKAAIPPSSATVITVNKREFMDSIERTSLLISDRLKSPLRIKFDEDTIKMSCSTAIGKAYDELSCRINGTGVEMGFNNRYLIDALRASDCDEVNLIINGALSPMKIVPLKDESFLFLVLPVRLKAE</sequence>
<protein>
    <recommendedName>
        <fullName evidence="3 10">Beta sliding clamp</fullName>
    </recommendedName>
</protein>
<proteinExistence type="inferred from homology"/>
<evidence type="ECO:0000256" key="6">
    <source>
        <dbReference type="ARBA" id="ARBA00022695"/>
    </source>
</evidence>
<dbReference type="InterPro" id="IPR022635">
    <property type="entry name" value="DNA_polIII_beta_C"/>
</dbReference>
<comment type="function">
    <text evidence="10">Confers DNA tethering and processivity to DNA polymerases and other proteins. Acts as a clamp, forming a ring around DNA (a reaction catalyzed by the clamp-loading complex) which diffuses in an ATP-independent manner freely and bidirectionally along dsDNA. Initially characterized for its ability to contact the catalytic subunit of DNA polymerase III (Pol III), a complex, multichain enzyme responsible for most of the replicative synthesis in bacteria; Pol III exhibits 3'-5' exonuclease proofreading activity. The beta chain is required for initiation of replication as well as for processivity of DNA replication.</text>
</comment>
<dbReference type="GO" id="GO:0006271">
    <property type="term" value="P:DNA strand elongation involved in DNA replication"/>
    <property type="evidence" value="ECO:0007669"/>
    <property type="project" value="TreeGrafter"/>
</dbReference>
<dbReference type="STRING" id="474960.SAMN05216180_2158"/>
<organism evidence="14 15">
    <name type="scientific">Hydrogenoanaerobacterium saccharovorans</name>
    <dbReference type="NCBI Taxonomy" id="474960"/>
    <lineage>
        <taxon>Bacteria</taxon>
        <taxon>Bacillati</taxon>
        <taxon>Bacillota</taxon>
        <taxon>Clostridia</taxon>
        <taxon>Eubacteriales</taxon>
        <taxon>Oscillospiraceae</taxon>
        <taxon>Hydrogenoanaerobacterium</taxon>
    </lineage>
</organism>
<feature type="domain" description="DNA polymerase III beta sliding clamp N-terminal" evidence="11">
    <location>
        <begin position="1"/>
        <end position="119"/>
    </location>
</feature>
<dbReference type="GO" id="GO:0005737">
    <property type="term" value="C:cytoplasm"/>
    <property type="evidence" value="ECO:0007669"/>
    <property type="project" value="UniProtKB-SubCell"/>
</dbReference>
<dbReference type="GO" id="GO:0003887">
    <property type="term" value="F:DNA-directed DNA polymerase activity"/>
    <property type="evidence" value="ECO:0007669"/>
    <property type="project" value="UniProtKB-UniRule"/>
</dbReference>
<evidence type="ECO:0000259" key="11">
    <source>
        <dbReference type="Pfam" id="PF00712"/>
    </source>
</evidence>
<comment type="subunit">
    <text evidence="10">Forms a ring-shaped head-to-tail homodimer around DNA.</text>
</comment>
<evidence type="ECO:0000256" key="3">
    <source>
        <dbReference type="ARBA" id="ARBA00021035"/>
    </source>
</evidence>
<dbReference type="Gene3D" id="3.70.10.10">
    <property type="match status" value="1"/>
</dbReference>
<keyword evidence="8 10" id="KW-0239">DNA-directed DNA polymerase</keyword>
<feature type="domain" description="DNA polymerase III beta sliding clamp central" evidence="12">
    <location>
        <begin position="129"/>
        <end position="240"/>
    </location>
</feature>
<keyword evidence="7 10" id="KW-0235">DNA replication</keyword>
<dbReference type="GO" id="GO:0003677">
    <property type="term" value="F:DNA binding"/>
    <property type="evidence" value="ECO:0007669"/>
    <property type="project" value="UniProtKB-UniRule"/>
</dbReference>
<dbReference type="PANTHER" id="PTHR30478">
    <property type="entry name" value="DNA POLYMERASE III SUBUNIT BETA"/>
    <property type="match status" value="1"/>
</dbReference>
<dbReference type="InterPro" id="IPR046938">
    <property type="entry name" value="DNA_clamp_sf"/>
</dbReference>
<dbReference type="InterPro" id="IPR022637">
    <property type="entry name" value="DNA_polIII_beta_cen"/>
</dbReference>
<keyword evidence="6 10" id="KW-0548">Nucleotidyltransferase</keyword>
<feature type="domain" description="DNA polymerase III beta sliding clamp C-terminal" evidence="13">
    <location>
        <begin position="245"/>
        <end position="364"/>
    </location>
</feature>